<dbReference type="AlphaFoldDB" id="A0A4E9F0U2"/>
<reference evidence="3" key="1">
    <citation type="journal article" date="2007" name="Science">
        <title>Draft genome of the filarial nematode parasite Brugia malayi.</title>
        <authorList>
            <person name="Ghedin E."/>
            <person name="Wang S."/>
            <person name="Spiro D."/>
            <person name="Caler E."/>
            <person name="Zhao Q."/>
            <person name="Crabtree J."/>
            <person name="Allen J.E."/>
            <person name="Delcher A.L."/>
            <person name="Guiliano D.B."/>
            <person name="Miranda-Saavedra D."/>
            <person name="Angiuoli S.V."/>
            <person name="Creasy T."/>
            <person name="Amedeo P."/>
            <person name="Haas B."/>
            <person name="El-Sayed N.M."/>
            <person name="Wortman J.R."/>
            <person name="Feldblyum T."/>
            <person name="Tallon L."/>
            <person name="Schatz M."/>
            <person name="Shumway M."/>
            <person name="Koo H."/>
            <person name="Salzberg S.L."/>
            <person name="Schobel S."/>
            <person name="Pertea M."/>
            <person name="Pop M."/>
            <person name="White O."/>
            <person name="Barton G.J."/>
            <person name="Carlow C.K."/>
            <person name="Crawford M.J."/>
            <person name="Daub J."/>
            <person name="Dimmic M.W."/>
            <person name="Estes C.F."/>
            <person name="Foster J.M."/>
            <person name="Ganatra M."/>
            <person name="Gregory W.F."/>
            <person name="Johnson N.M."/>
            <person name="Jin J."/>
            <person name="Komuniecki R."/>
            <person name="Korf I."/>
            <person name="Kumar S."/>
            <person name="Laney S."/>
            <person name="Li B.W."/>
            <person name="Li W."/>
            <person name="Lindblom T.H."/>
            <person name="Lustigman S."/>
            <person name="Ma D."/>
            <person name="Maina C.V."/>
            <person name="Martin D.M."/>
            <person name="McCarter J.P."/>
            <person name="McReynolds L."/>
            <person name="Mitreva M."/>
            <person name="Nutman T.B."/>
            <person name="Parkinson J."/>
            <person name="Peregrin-Alvarez J.M."/>
            <person name="Poole C."/>
            <person name="Ren Q."/>
            <person name="Saunders L."/>
            <person name="Sluder A.E."/>
            <person name="Smith K."/>
            <person name="Stanke M."/>
            <person name="Unnasch T.R."/>
            <person name="Ware J."/>
            <person name="Wei A.D."/>
            <person name="Weil G."/>
            <person name="Williams D.J."/>
            <person name="Zhang Y."/>
            <person name="Williams S.A."/>
            <person name="Fraser-Liggett C."/>
            <person name="Slatko B."/>
            <person name="Blaxter M.L."/>
            <person name="Scott A.L."/>
        </authorList>
    </citation>
    <scope>NUCLEOTIDE SEQUENCE</scope>
    <source>
        <strain evidence="3">FR3</strain>
    </source>
</reference>
<dbReference type="WBParaSite" id="Bm2391.1">
    <property type="protein sequence ID" value="Bm2391.1"/>
    <property type="gene ID" value="WBGene00222652"/>
</dbReference>
<dbReference type="RefSeq" id="XP_042931477.1">
    <property type="nucleotide sequence ID" value="XM_043075543.1"/>
</dbReference>
<gene>
    <name evidence="2" type="primary">Bm2391</name>
    <name evidence="2" type="ORF">BM_BM2391</name>
</gene>
<evidence type="ECO:0000313" key="2">
    <source>
        <dbReference type="EMBL" id="VIO89352.1"/>
    </source>
</evidence>
<organism evidence="2">
    <name type="scientific">Brugia malayi</name>
    <name type="common">Filarial nematode worm</name>
    <dbReference type="NCBI Taxonomy" id="6279"/>
    <lineage>
        <taxon>Eukaryota</taxon>
        <taxon>Metazoa</taxon>
        <taxon>Ecdysozoa</taxon>
        <taxon>Nematoda</taxon>
        <taxon>Chromadorea</taxon>
        <taxon>Rhabditida</taxon>
        <taxon>Spirurina</taxon>
        <taxon>Spiruromorpha</taxon>
        <taxon>Filarioidea</taxon>
        <taxon>Onchocercidae</taxon>
        <taxon>Brugia</taxon>
    </lineage>
</organism>
<reference evidence="4" key="3">
    <citation type="submission" date="2022-04" db="UniProtKB">
        <authorList>
            <consortium name="WormBaseParasite"/>
        </authorList>
    </citation>
    <scope>IDENTIFICATION</scope>
</reference>
<accession>A0A4E9F0U2</accession>
<dbReference type="EMBL" id="CAAKNF010000196">
    <property type="protein sequence ID" value="VIO89352.1"/>
    <property type="molecule type" value="Genomic_DNA"/>
</dbReference>
<dbReference type="GeneID" id="6100529"/>
<accession>A0A8L7SYH7</accession>
<dbReference type="KEGG" id="bmy:BM_BM2391"/>
<name>A0A4E9F0U2_BRUMA</name>
<dbReference type="OrthoDB" id="5802052at2759"/>
<sequence length="304" mass="34358">MKRPTHLRLLPTHITHLCGCSKNSIHLPPIGNTSLMFQLQVSLFHLPFTSLHLLLAGLLLLQTNNNNVEAQQDRAEVNIRVSGACGTAYLSRRGIDPAKYRPKIRFSPDQILLTPKNPTIPGCIKIKALGVEVIRPVRNLVAEIEMRIGGIPDPTYPTLPCSEKVNSKINQCPCGRLENTCVFCDFCKQMRNQTTRHGSSHAQTIQKLIDNDCLCEVMQPGFYDIETEMCTPELDDVKEYIPPEIEKNIVEKRPISMFITVYLMDYEQNGKESYISEFGKALLRRRMTQNTIACFLMGIDVKIA</sequence>
<dbReference type="SUPFAM" id="SSF63707">
    <property type="entry name" value="Ganglioside M2 (gm2) activator"/>
    <property type="match status" value="1"/>
</dbReference>
<proteinExistence type="predicted"/>
<dbReference type="InterPro" id="IPR036846">
    <property type="entry name" value="GM2-AP_sf"/>
</dbReference>
<reference evidence="2" key="2">
    <citation type="submission" date="2019-04" db="EMBL/GenBank/DDBJ databases">
        <authorList>
            <person name="Howe K."/>
            <person name="Paulini M."/>
            <person name="Williams G."/>
        </authorList>
    </citation>
    <scope>NUCLEOTIDE SEQUENCE [LARGE SCALE GENOMIC DNA]</scope>
    <source>
        <strain evidence="2">FR3</strain>
    </source>
</reference>
<evidence type="ECO:0000256" key="1">
    <source>
        <dbReference type="ARBA" id="ARBA00022729"/>
    </source>
</evidence>
<evidence type="ECO:0000313" key="3">
    <source>
        <dbReference type="Proteomes" id="UP000006672"/>
    </source>
</evidence>
<protein>
    <submittedName>
        <fullName evidence="2 4">Uncharacterized protein</fullName>
    </submittedName>
</protein>
<dbReference type="CTD" id="6100529"/>
<evidence type="ECO:0000313" key="4">
    <source>
        <dbReference type="WBParaSite" id="Bm2391.1"/>
    </source>
</evidence>
<keyword evidence="3" id="KW-1185">Reference proteome</keyword>
<keyword evidence="1" id="KW-0732">Signal</keyword>
<dbReference type="Proteomes" id="UP000006672">
    <property type="component" value="Unassembled WGS sequence"/>
</dbReference>